<evidence type="ECO:0000313" key="3">
    <source>
        <dbReference type="Proteomes" id="UP001059822"/>
    </source>
</evidence>
<dbReference type="AlphaFoldDB" id="A0A9Q9C0G2"/>
<name>A0A9Q9C0G2_9RICK</name>
<organism evidence="1 3">
    <name type="scientific">Neoehrlichia mikurensis</name>
    <dbReference type="NCBI Taxonomy" id="89586"/>
    <lineage>
        <taxon>Bacteria</taxon>
        <taxon>Pseudomonadati</taxon>
        <taxon>Pseudomonadota</taxon>
        <taxon>Alphaproteobacteria</taxon>
        <taxon>Rickettsiales</taxon>
        <taxon>Anaplasmataceae</taxon>
        <taxon>Candidatus Neoehrlichia</taxon>
    </lineage>
</organism>
<protein>
    <submittedName>
        <fullName evidence="1">Uncharacterized protein</fullName>
    </submittedName>
</protein>
<dbReference type="EMBL" id="CP089285">
    <property type="protein sequence ID" value="UTO56328.1"/>
    <property type="molecule type" value="Genomic_DNA"/>
</dbReference>
<evidence type="ECO:0000313" key="2">
    <source>
        <dbReference type="EMBL" id="UTO56328.1"/>
    </source>
</evidence>
<reference evidence="1" key="1">
    <citation type="journal article" date="2022" name="Microorganisms">
        <title>Assembly and Comparison of Ca. Neoehrlichia mikurensis Genomes.</title>
        <authorList>
            <person name="Azagi T."/>
            <person name="Dirks R.P."/>
            <person name="Yebra-Pimentel E.S."/>
            <person name="Schaap P.J."/>
            <person name="Koehorst J.J."/>
            <person name="Esser H.J."/>
            <person name="Sprong H."/>
        </authorList>
    </citation>
    <scope>NUCLEOTIDE SEQUENCE</scope>
    <source>
        <strain evidence="2">18-2804</strain>
        <strain evidence="1">18-2837</strain>
    </source>
</reference>
<sequence length="209" mass="24491">MLFSSKLAAKLIFKCINRCYNINALRDIQKAVNQAVKCVNSILYKKNHFLFPIKKDYVLQAKHCERKNKILKKVHLYHIVKQLPYNKGYTKKVIQSIKKNKAINLQHNIKELMFRFIKVSIAHAMDPIQRSGETVSSNIVSAKKYNRDNRLGKKSHSKKSASFFKVLMNMIFFSMLPIMLKHNIDVIGMLSDKKPRKEEDIKKSHQRLF</sequence>
<dbReference type="Proteomes" id="UP001059822">
    <property type="component" value="Chromosome"/>
</dbReference>
<proteinExistence type="predicted"/>
<dbReference type="RefSeq" id="WP_218194054.1">
    <property type="nucleotide sequence ID" value="NZ_CP054597.1"/>
</dbReference>
<evidence type="ECO:0000313" key="4">
    <source>
        <dbReference type="Proteomes" id="UP001059985"/>
    </source>
</evidence>
<keyword evidence="4" id="KW-1185">Reference proteome</keyword>
<dbReference type="EMBL" id="CP089286">
    <property type="protein sequence ID" value="UTO55409.1"/>
    <property type="molecule type" value="Genomic_DNA"/>
</dbReference>
<gene>
    <name evidence="2" type="ORF">LUA81_04470</name>
    <name evidence="1" type="ORF">LUA82_04520</name>
</gene>
<accession>A0A9Q9C0G2</accession>
<dbReference type="Proteomes" id="UP001059985">
    <property type="component" value="Chromosome"/>
</dbReference>
<evidence type="ECO:0000313" key="1">
    <source>
        <dbReference type="EMBL" id="UTO55409.1"/>
    </source>
</evidence>